<evidence type="ECO:0000256" key="8">
    <source>
        <dbReference type="ARBA" id="ARBA00023326"/>
    </source>
</evidence>
<comment type="caution">
    <text evidence="12">The sequence shown here is derived from an EMBL/GenBank/DDBJ whole genome shotgun (WGS) entry which is preliminary data.</text>
</comment>
<evidence type="ECO:0000256" key="9">
    <source>
        <dbReference type="ARBA" id="ARBA00025250"/>
    </source>
</evidence>
<feature type="signal peptide" evidence="10">
    <location>
        <begin position="1"/>
        <end position="32"/>
    </location>
</feature>
<dbReference type="Gene3D" id="3.40.50.1820">
    <property type="entry name" value="alpha/beta hydrolase"/>
    <property type="match status" value="1"/>
</dbReference>
<comment type="similarity">
    <text evidence="2">Belongs to the faeC family.</text>
</comment>
<evidence type="ECO:0000256" key="1">
    <source>
        <dbReference type="ARBA" id="ARBA00004613"/>
    </source>
</evidence>
<gene>
    <name evidence="12" type="ORF">CLV41_101656</name>
</gene>
<dbReference type="OrthoDB" id="9805640at2"/>
<keyword evidence="5 10" id="KW-0732">Signal</keyword>
<keyword evidence="7" id="KW-0119">Carbohydrate metabolism</keyword>
<name>A0A2S3V2K4_9HYPH</name>
<dbReference type="Proteomes" id="UP000236959">
    <property type="component" value="Unassembled WGS sequence"/>
</dbReference>
<dbReference type="AlphaFoldDB" id="A0A2S3V2K4"/>
<evidence type="ECO:0000313" key="13">
    <source>
        <dbReference type="Proteomes" id="UP000236959"/>
    </source>
</evidence>
<dbReference type="InterPro" id="IPR043595">
    <property type="entry name" value="FaeB/C/D"/>
</dbReference>
<keyword evidence="13" id="KW-1185">Reference proteome</keyword>
<protein>
    <submittedName>
        <fullName evidence="12">Polyhydroxybutyrate depolymerase</fullName>
    </submittedName>
</protein>
<dbReference type="InterPro" id="IPR003140">
    <property type="entry name" value="PLipase/COase/thioEstase"/>
</dbReference>
<sequence>MLQKPVLFSKFLQSIACAAFLAAGLFSSAALAAEKGTCGEETPCELKNGEYFIHLPRTLPEIRKNGEPLGAIFYLHGHRGKAVNALRNKNFQRMADELGVAFVAVQGINGTWSFPTAPRNLRDEAVFFDAILDDLSSRFGVDRHRTLLSGFSSGGFMTWYLACSDSGRFSGYAPIAGAFWQPLPEECPTAAPYLFHVHGTTDTVVPLAGRALGGGKWHQGDVFKSFDVWLRQSGLARTQPQTLTDGNLKCERWQPKTGFLELCLHGGGHSVQAAWIKRAWMELSDMKGWNRKT</sequence>
<comment type="function">
    <text evidence="9">Involved in degradation of plant cell walls. Hydrolyzes the feruloyl-arabinose ester bond in arabinoxylans, and the feruloyl-galactose ester bond in pectin. Active against paranitrophenyl-acetate, methyl ferulate and wheat arabinoxylan.</text>
</comment>
<organism evidence="12 13">
    <name type="scientific">Roseibium marinum</name>
    <dbReference type="NCBI Taxonomy" id="281252"/>
    <lineage>
        <taxon>Bacteria</taxon>
        <taxon>Pseudomonadati</taxon>
        <taxon>Pseudomonadota</taxon>
        <taxon>Alphaproteobacteria</taxon>
        <taxon>Hyphomicrobiales</taxon>
        <taxon>Stappiaceae</taxon>
        <taxon>Roseibium</taxon>
    </lineage>
</organism>
<dbReference type="InterPro" id="IPR029058">
    <property type="entry name" value="AB_hydrolase_fold"/>
</dbReference>
<feature type="chain" id="PRO_5015703521" evidence="10">
    <location>
        <begin position="33"/>
        <end position="293"/>
    </location>
</feature>
<evidence type="ECO:0000256" key="7">
    <source>
        <dbReference type="ARBA" id="ARBA00023277"/>
    </source>
</evidence>
<evidence type="ECO:0000256" key="3">
    <source>
        <dbReference type="ARBA" id="ARBA00022525"/>
    </source>
</evidence>
<evidence type="ECO:0000256" key="5">
    <source>
        <dbReference type="ARBA" id="ARBA00022729"/>
    </source>
</evidence>
<dbReference type="Pfam" id="PF02230">
    <property type="entry name" value="Abhydrolase_2"/>
    <property type="match status" value="1"/>
</dbReference>
<comment type="subcellular location">
    <subcellularLocation>
        <location evidence="1">Secreted</location>
    </subcellularLocation>
</comment>
<keyword evidence="8" id="KW-0624">Polysaccharide degradation</keyword>
<dbReference type="GO" id="GO:0030600">
    <property type="term" value="F:feruloyl esterase activity"/>
    <property type="evidence" value="ECO:0007669"/>
    <property type="project" value="InterPro"/>
</dbReference>
<dbReference type="EMBL" id="PPCN01000001">
    <property type="protein sequence ID" value="POF34204.1"/>
    <property type="molecule type" value="Genomic_DNA"/>
</dbReference>
<keyword evidence="4" id="KW-0858">Xylan degradation</keyword>
<dbReference type="PANTHER" id="PTHR38050">
    <property type="match status" value="1"/>
</dbReference>
<evidence type="ECO:0000259" key="11">
    <source>
        <dbReference type="Pfam" id="PF02230"/>
    </source>
</evidence>
<evidence type="ECO:0000313" key="12">
    <source>
        <dbReference type="EMBL" id="POF34204.1"/>
    </source>
</evidence>
<evidence type="ECO:0000256" key="2">
    <source>
        <dbReference type="ARBA" id="ARBA00010278"/>
    </source>
</evidence>
<proteinExistence type="inferred from homology"/>
<feature type="domain" description="Phospholipase/carboxylesterase/thioesterase" evidence="11">
    <location>
        <begin position="140"/>
        <end position="208"/>
    </location>
</feature>
<dbReference type="GO" id="GO:0005576">
    <property type="term" value="C:extracellular region"/>
    <property type="evidence" value="ECO:0007669"/>
    <property type="project" value="UniProtKB-SubCell"/>
</dbReference>
<evidence type="ECO:0000256" key="4">
    <source>
        <dbReference type="ARBA" id="ARBA00022651"/>
    </source>
</evidence>
<keyword evidence="3" id="KW-0964">Secreted</keyword>
<evidence type="ECO:0000256" key="6">
    <source>
        <dbReference type="ARBA" id="ARBA00022801"/>
    </source>
</evidence>
<dbReference type="SUPFAM" id="SSF53474">
    <property type="entry name" value="alpha/beta-Hydrolases"/>
    <property type="match status" value="1"/>
</dbReference>
<reference evidence="12 13" key="1">
    <citation type="submission" date="2018-01" db="EMBL/GenBank/DDBJ databases">
        <title>Genomic Encyclopedia of Archaeal and Bacterial Type Strains, Phase II (KMG-II): from individual species to whole genera.</title>
        <authorList>
            <person name="Goeker M."/>
        </authorList>
    </citation>
    <scope>NUCLEOTIDE SEQUENCE [LARGE SCALE GENOMIC DNA]</scope>
    <source>
        <strain evidence="12 13">DSM 17023</strain>
    </source>
</reference>
<evidence type="ECO:0000256" key="10">
    <source>
        <dbReference type="SAM" id="SignalP"/>
    </source>
</evidence>
<dbReference type="PANTHER" id="PTHR38050:SF1">
    <property type="entry name" value="FERULOYL ESTERASE C"/>
    <property type="match status" value="1"/>
</dbReference>
<dbReference type="GO" id="GO:0045493">
    <property type="term" value="P:xylan catabolic process"/>
    <property type="evidence" value="ECO:0007669"/>
    <property type="project" value="UniProtKB-KW"/>
</dbReference>
<keyword evidence="6" id="KW-0378">Hydrolase</keyword>
<accession>A0A2S3V2K4</accession>